<name>W9VFD5_9GAMM</name>
<organism evidence="1 2">
    <name type="scientific">Imhoffiella purpurea</name>
    <dbReference type="NCBI Taxonomy" id="1249627"/>
    <lineage>
        <taxon>Bacteria</taxon>
        <taxon>Pseudomonadati</taxon>
        <taxon>Pseudomonadota</taxon>
        <taxon>Gammaproteobacteria</taxon>
        <taxon>Chromatiales</taxon>
        <taxon>Chromatiaceae</taxon>
        <taxon>Imhoffiella</taxon>
    </lineage>
</organism>
<comment type="caution">
    <text evidence="1">The sequence shown here is derived from an EMBL/GenBank/DDBJ whole genome shotgun (WGS) entry which is preliminary data.</text>
</comment>
<dbReference type="EMBL" id="AONC01000036">
    <property type="protein sequence ID" value="EXJ14762.1"/>
    <property type="molecule type" value="Genomic_DNA"/>
</dbReference>
<evidence type="ECO:0000313" key="2">
    <source>
        <dbReference type="Proteomes" id="UP000019460"/>
    </source>
</evidence>
<protein>
    <submittedName>
        <fullName evidence="1">Uncharacterized protein</fullName>
    </submittedName>
</protein>
<proteinExistence type="predicted"/>
<dbReference type="AlphaFoldDB" id="W9VFD5"/>
<sequence length="45" mass="4968">MVFPTLESFKMVGGLVLASSSIARKTLRRERSVTLVKCVMLGQQV</sequence>
<evidence type="ECO:0000313" key="1">
    <source>
        <dbReference type="EMBL" id="EXJ14762.1"/>
    </source>
</evidence>
<keyword evidence="2" id="KW-1185">Reference proteome</keyword>
<gene>
    <name evidence="1" type="ORF">D779_2131</name>
</gene>
<reference evidence="1 2" key="1">
    <citation type="submission" date="2012-11" db="EMBL/GenBank/DDBJ databases">
        <title>Genome assembly of Thiorhodococcus sp. AK35.</title>
        <authorList>
            <person name="Nupur N."/>
            <person name="Khatri I."/>
            <person name="Subramanian S."/>
            <person name="Pinnaka A."/>
        </authorList>
    </citation>
    <scope>NUCLEOTIDE SEQUENCE [LARGE SCALE GENOMIC DNA]</scope>
    <source>
        <strain evidence="1 2">AK35</strain>
    </source>
</reference>
<accession>W9VFD5</accession>
<dbReference type="Proteomes" id="UP000019460">
    <property type="component" value="Unassembled WGS sequence"/>
</dbReference>